<keyword evidence="1" id="KW-0732">Signal</keyword>
<keyword evidence="3" id="KW-1185">Reference proteome</keyword>
<dbReference type="OrthoDB" id="7576381at2"/>
<organism evidence="2 3">
    <name type="scientific">Parvularcula bermudensis (strain ATCC BAA-594 / HTCC2503 / KCTC 12087)</name>
    <dbReference type="NCBI Taxonomy" id="314260"/>
    <lineage>
        <taxon>Bacteria</taxon>
        <taxon>Pseudomonadati</taxon>
        <taxon>Pseudomonadota</taxon>
        <taxon>Alphaproteobacteria</taxon>
        <taxon>Parvularculales</taxon>
        <taxon>Parvularculaceae</taxon>
        <taxon>Parvularcula</taxon>
    </lineage>
</organism>
<dbReference type="EMBL" id="CP002156">
    <property type="protein sequence ID" value="ADM09565.1"/>
    <property type="molecule type" value="Genomic_DNA"/>
</dbReference>
<proteinExistence type="predicted"/>
<name>E0TFW6_PARBH</name>
<dbReference type="InterPro" id="IPR025514">
    <property type="entry name" value="DUF4402"/>
</dbReference>
<dbReference type="STRING" id="314260.PB2503_07539"/>
<dbReference type="AlphaFoldDB" id="E0TFW6"/>
<evidence type="ECO:0000313" key="2">
    <source>
        <dbReference type="EMBL" id="ADM09565.1"/>
    </source>
</evidence>
<reference evidence="3" key="1">
    <citation type="submission" date="2010-08" db="EMBL/GenBank/DDBJ databases">
        <title>Genome sequence of Parvularcula bermudensis HTCC2503.</title>
        <authorList>
            <person name="Kang D.-M."/>
            <person name="Oh H.-M."/>
            <person name="Cho J.-C."/>
        </authorList>
    </citation>
    <scope>NUCLEOTIDE SEQUENCE [LARGE SCALE GENOMIC DNA]</scope>
    <source>
        <strain evidence="3">ATCC BAA-594 / HTCC2503 / KCTC 12087</strain>
    </source>
</reference>
<evidence type="ECO:0000256" key="1">
    <source>
        <dbReference type="SAM" id="SignalP"/>
    </source>
</evidence>
<protein>
    <recommendedName>
        <fullName evidence="4">DUF4402 domain-containing protein</fullName>
    </recommendedName>
</protein>
<dbReference type="Proteomes" id="UP000001302">
    <property type="component" value="Chromosome"/>
</dbReference>
<evidence type="ECO:0008006" key="4">
    <source>
        <dbReference type="Google" id="ProtNLM"/>
    </source>
</evidence>
<dbReference type="KEGG" id="pbr:PB2503_07539"/>
<dbReference type="eggNOG" id="ENOG5033E5M">
    <property type="taxonomic scope" value="Bacteria"/>
</dbReference>
<evidence type="ECO:0000313" key="3">
    <source>
        <dbReference type="Proteomes" id="UP000001302"/>
    </source>
</evidence>
<dbReference type="HOGENOM" id="CLU_124984_1_0_5"/>
<feature type="signal peptide" evidence="1">
    <location>
        <begin position="1"/>
        <end position="23"/>
    </location>
</feature>
<dbReference type="Pfam" id="PF14352">
    <property type="entry name" value="DUF4402"/>
    <property type="match status" value="1"/>
</dbReference>
<accession>E0TFW6</accession>
<sequence length="166" mass="16815">MHNVKIAVGLIVLALSPTGSVLAQSSTFSAQAEILDAIQLTKDADLAFGKIVADPVSGFDVTVDTTGAQNCPVGQVCFGTSTAAAFTVSGTGDNNYAVTLPVAAAITHATSSSTMLVKDFVTSLTNDRGQLTAGSDSFTLGATLEIAAAQEPGAYSGTFNVSVDYE</sequence>
<feature type="chain" id="PRO_5003140603" description="DUF4402 domain-containing protein" evidence="1">
    <location>
        <begin position="24"/>
        <end position="166"/>
    </location>
</feature>
<dbReference type="RefSeq" id="WP_013300539.1">
    <property type="nucleotide sequence ID" value="NC_014414.1"/>
</dbReference>
<gene>
    <name evidence="2" type="ordered locus">PB2503_07539</name>
</gene>
<reference evidence="2 3" key="2">
    <citation type="journal article" date="2011" name="J. Bacteriol.">
        <title>Complete genome sequence of strain HTCC2503T of Parvularcula bermudensis, the type species of the order "Parvularculales" in the class Alphaproteobacteria.</title>
        <authorList>
            <person name="Oh H.M."/>
            <person name="Kang I."/>
            <person name="Vergin K.L."/>
            <person name="Kang D."/>
            <person name="Rhee K.H."/>
            <person name="Giovannoni S.J."/>
            <person name="Cho J.C."/>
        </authorList>
    </citation>
    <scope>NUCLEOTIDE SEQUENCE [LARGE SCALE GENOMIC DNA]</scope>
    <source>
        <strain evidence="3">ATCC BAA-594 / HTCC2503 / KCTC 12087</strain>
    </source>
</reference>